<evidence type="ECO:0000313" key="2">
    <source>
        <dbReference type="EMBL" id="KAF9962037.1"/>
    </source>
</evidence>
<dbReference type="GO" id="GO:0000124">
    <property type="term" value="C:SAGA complex"/>
    <property type="evidence" value="ECO:0007669"/>
    <property type="project" value="TreeGrafter"/>
</dbReference>
<feature type="region of interest" description="Disordered" evidence="1">
    <location>
        <begin position="568"/>
        <end position="595"/>
    </location>
</feature>
<accession>A0A9P6J4C4</accession>
<dbReference type="InterPro" id="IPR011989">
    <property type="entry name" value="ARM-like"/>
</dbReference>
<dbReference type="GO" id="GO:0035267">
    <property type="term" value="C:NuA4 histone acetyltransferase complex"/>
    <property type="evidence" value="ECO:0007669"/>
    <property type="project" value="TreeGrafter"/>
</dbReference>
<dbReference type="SUPFAM" id="SSF48371">
    <property type="entry name" value="ARM repeat"/>
    <property type="match status" value="2"/>
</dbReference>
<keyword evidence="3" id="KW-1185">Reference proteome</keyword>
<evidence type="ECO:0000256" key="1">
    <source>
        <dbReference type="SAM" id="MobiDB-lite"/>
    </source>
</evidence>
<dbReference type="PANTHER" id="PTHR11139:SF1">
    <property type="entry name" value="TRANSFORMATION_TRANSCRIPTION DOMAIN-ASSOCIATED PROTEIN"/>
    <property type="match status" value="1"/>
</dbReference>
<dbReference type="InterPro" id="IPR046805">
    <property type="entry name" value="Tra1_ring"/>
</dbReference>
<evidence type="ECO:0000313" key="3">
    <source>
        <dbReference type="Proteomes" id="UP000738359"/>
    </source>
</evidence>
<dbReference type="GO" id="GO:0006355">
    <property type="term" value="P:regulation of DNA-templated transcription"/>
    <property type="evidence" value="ECO:0007669"/>
    <property type="project" value="TreeGrafter"/>
</dbReference>
<comment type="caution">
    <text evidence="2">The sequence shown here is derived from an EMBL/GenBank/DDBJ whole genome shotgun (WGS) entry which is preliminary data.</text>
</comment>
<feature type="compositionally biased region" description="Low complexity" evidence="1">
    <location>
        <begin position="163"/>
        <end position="174"/>
    </location>
</feature>
<gene>
    <name evidence="2" type="ORF">BGZ70_008147</name>
</gene>
<dbReference type="Pfam" id="PF20206">
    <property type="entry name" value="Tra1_ring"/>
    <property type="match status" value="2"/>
</dbReference>
<dbReference type="InterPro" id="IPR016024">
    <property type="entry name" value="ARM-type_fold"/>
</dbReference>
<name>A0A9P6J4C4_MORAP</name>
<protein>
    <submittedName>
        <fullName evidence="2">Uncharacterized protein</fullName>
    </submittedName>
</protein>
<dbReference type="Gene3D" id="1.25.10.10">
    <property type="entry name" value="Leucine-rich Repeat Variant"/>
    <property type="match status" value="1"/>
</dbReference>
<dbReference type="PANTHER" id="PTHR11139">
    <property type="entry name" value="ATAXIA TELANGIECTASIA MUTATED ATM -RELATED"/>
    <property type="match status" value="1"/>
</dbReference>
<organism evidence="2 3">
    <name type="scientific">Mortierella alpina</name>
    <name type="common">Oleaginous fungus</name>
    <name type="synonym">Mortierella renispora</name>
    <dbReference type="NCBI Taxonomy" id="64518"/>
    <lineage>
        <taxon>Eukaryota</taxon>
        <taxon>Fungi</taxon>
        <taxon>Fungi incertae sedis</taxon>
        <taxon>Mucoromycota</taxon>
        <taxon>Mortierellomycotina</taxon>
        <taxon>Mortierellomycetes</taxon>
        <taxon>Mortierellales</taxon>
        <taxon>Mortierellaceae</taxon>
        <taxon>Mortierella</taxon>
    </lineage>
</organism>
<dbReference type="InterPro" id="IPR050517">
    <property type="entry name" value="DDR_Repair_Kinase"/>
</dbReference>
<feature type="region of interest" description="Disordered" evidence="1">
    <location>
        <begin position="158"/>
        <end position="188"/>
    </location>
</feature>
<proteinExistence type="predicted"/>
<dbReference type="GO" id="GO:0005634">
    <property type="term" value="C:nucleus"/>
    <property type="evidence" value="ECO:0007669"/>
    <property type="project" value="TreeGrafter"/>
</dbReference>
<sequence length="1468" mass="164266">MAAPAVVNCEVFATRLSDPALDVKLKVKIASELRDSVEIFQSVEYARFLSILMPVFTDILMNGQPVFASNAPEQKLRSTILEILHRFPHNESFRPYAPDLLKLLMHLLRVENEDNAVTCLKTIIDLHRSYKQILESQVQPFIDIVQEMYRNMEQTVKDQFDNPGTPLGQTPGGPSALTSPRPVSPASELADQPSKILAKSLYSFKVLTECPIIVVLLFQTHRQFVNPNIATFIPLIIQTLGLQATQQAEAQRVASAHGEVFVGVSPAIRNRTVYSEFIVAQVKTMSFLAYILRGSANALRPHQNAIPDFVIRLLRDCPPEAAATRKELLVATRHILSIDFRQAFVPKIDILLNEKVLVGTGVTSHETLRPLAYSMLADLVHHVRAELTPAQLAKTVYIYSRNLHDPSLASSIQTMCAKLLLNLVDCIVRIPNGEGKILLIKILDTFTNKFAALNLAFPNILKQAERKKNGDATSDDDFDFEKARSIHTASSSNDTQADPAKDGRFLFKNLVAGLKTILINLKNLNDPAAAGANSTARDYAQEQAEIFTRLFQEGLKCFDYYTLDGIDNPAPPPKPASDKSNLDATPTGRLGPTSKEEKETLEHFALVFTIADPAIFQEVFTSQMGFLFDQTLLNGSLLQIPQFFLANESVSQNFAGILFRFLVDRLEKLGGEDQNYSSVILRLFKLAFMAVTLFPDANEAVLQPHLGNIIMNSIKHSTKAKEPINYFVLLRSLFRSIGGGRFELLYNEVKPLLQVLLEGLNGLVALASKQHMRELFVELCLTVPVRLSVLLPYLNYLMNPLVLALQASPELEFLDPIMAPVITDLMNGLWRHLKPLPYSPMHSHVAMRILGKLGGRNRRMLKFPPKLQHHSPADIGVDIKIYFDPTLKPHTLPLDATLALAAQTLEDANANIFYREHAYKFLKGCVPLLIDTSLGPDNLDEQIQRRISIFTSQEPTSRLSIVTNAMDVDSDGDNLGKFDTKRPHTARSPPASKKLAQERALSLVLRSLFMAASIDELKEDAWPFLQGIIHHFALLQVGEALDFKESKALTFDVHHIKGQLHLDTNIFVDAVVDIMTSENLPLRKLAESALQLLYETCTTVTSSKEVLFQLPVFHLFATRFSSSCYKHEWYCKSGGCFGISIMCSQLDMGAKWMLDHELEFVKALLYILKDMSPELATGNIEDATQTLSHVLKVCNRPEDNADSTDRQAKFNNLMGLLISELPNSNTSVRETIQSSFQLLADLTGNDVTELLAPVRDRLLSPIFTKPLRALPFAMQIGHIDAITFCLSLRPPFLEFNDELVRLLHEALALADAEDQALVPRTSQYKNASSLVNLRIGLKQVLAQQHKLPRDLLQAGLRPILMNLSDYKRLTVAGLEGLARLLELLTNYFKVEIGKKLLDHLRQWADPTMLQECAGKPLSENQEIRIIVGILNVFCLLPQAANIFLDELVTVVLEMESHLRRSWVNRSRK</sequence>
<reference evidence="2" key="1">
    <citation type="journal article" date="2020" name="Fungal Divers.">
        <title>Resolving the Mortierellaceae phylogeny through synthesis of multi-gene phylogenetics and phylogenomics.</title>
        <authorList>
            <person name="Vandepol N."/>
            <person name="Liber J."/>
            <person name="Desiro A."/>
            <person name="Na H."/>
            <person name="Kennedy M."/>
            <person name="Barry K."/>
            <person name="Grigoriev I.V."/>
            <person name="Miller A.N."/>
            <person name="O'Donnell K."/>
            <person name="Stajich J.E."/>
            <person name="Bonito G."/>
        </authorList>
    </citation>
    <scope>NUCLEOTIDE SEQUENCE</scope>
    <source>
        <strain evidence="2">CK1249</strain>
    </source>
</reference>
<dbReference type="Proteomes" id="UP000738359">
    <property type="component" value="Unassembled WGS sequence"/>
</dbReference>
<feature type="region of interest" description="Disordered" evidence="1">
    <location>
        <begin position="973"/>
        <end position="994"/>
    </location>
</feature>
<dbReference type="Pfam" id="PF20175">
    <property type="entry name" value="Tra1_central"/>
    <property type="match status" value="1"/>
</dbReference>
<dbReference type="OrthoDB" id="5570127at2759"/>
<dbReference type="EMBL" id="JAAAHY010000564">
    <property type="protein sequence ID" value="KAF9962037.1"/>
    <property type="molecule type" value="Genomic_DNA"/>
</dbReference>
<dbReference type="GO" id="GO:0006281">
    <property type="term" value="P:DNA repair"/>
    <property type="evidence" value="ECO:0007669"/>
    <property type="project" value="TreeGrafter"/>
</dbReference>
<dbReference type="InterPro" id="IPR046807">
    <property type="entry name" value="Tra1_central"/>
</dbReference>